<keyword evidence="5" id="KW-0325">Glycoprotein</keyword>
<comment type="caution">
    <text evidence="6">Lacks conserved residue(s) required for the propagation of feature annotation.</text>
</comment>
<protein>
    <submittedName>
        <fullName evidence="7">Uncharacterized protein</fullName>
    </submittedName>
</protein>
<reference evidence="7" key="1">
    <citation type="submission" date="2020-03" db="EMBL/GenBank/DDBJ databases">
        <title>Melopsittacus undulatus (budgerigar) genome, bMelUnd1, maternal haplotype with Z.</title>
        <authorList>
            <person name="Gedman G."/>
            <person name="Mountcastle J."/>
            <person name="Haase B."/>
            <person name="Formenti G."/>
            <person name="Wright T."/>
            <person name="Apodaca J."/>
            <person name="Pelan S."/>
            <person name="Chow W."/>
            <person name="Rhie A."/>
            <person name="Howe K."/>
            <person name="Fedrigo O."/>
            <person name="Jarvis E.D."/>
        </authorList>
    </citation>
    <scope>NUCLEOTIDE SEQUENCE [LARGE SCALE GENOMIC DNA]</scope>
</reference>
<dbReference type="FunFam" id="2.10.70.10:FF:000014">
    <property type="entry name" value="Membrane cofactor protein"/>
    <property type="match status" value="2"/>
</dbReference>
<keyword evidence="4 6" id="KW-1015">Disulfide bond</keyword>
<feature type="disulfide bond" evidence="6">
    <location>
        <begin position="389"/>
        <end position="416"/>
    </location>
</feature>
<dbReference type="Proteomes" id="UP000694405">
    <property type="component" value="Chromosome 16"/>
</dbReference>
<evidence type="ECO:0000313" key="8">
    <source>
        <dbReference type="Proteomes" id="UP000694405"/>
    </source>
</evidence>
<dbReference type="PANTHER" id="PTHR19325:SF502">
    <property type="entry name" value="BETA-2-GLYCOPROTEIN 1"/>
    <property type="match status" value="1"/>
</dbReference>
<dbReference type="InterPro" id="IPR035976">
    <property type="entry name" value="Sushi/SCR/CCP_sf"/>
</dbReference>
<evidence type="ECO:0000256" key="1">
    <source>
        <dbReference type="ARBA" id="ARBA00022659"/>
    </source>
</evidence>
<feature type="disulfide bond" evidence="6">
    <location>
        <begin position="191"/>
        <end position="218"/>
    </location>
</feature>
<dbReference type="PROSITE" id="PS50923">
    <property type="entry name" value="SUSHI"/>
    <property type="match status" value="4"/>
</dbReference>
<dbReference type="InterPro" id="IPR000436">
    <property type="entry name" value="Sushi_SCR_CCP_dom"/>
</dbReference>
<reference evidence="7" key="3">
    <citation type="submission" date="2025-09" db="UniProtKB">
        <authorList>
            <consortium name="Ensembl"/>
        </authorList>
    </citation>
    <scope>IDENTIFICATION</scope>
</reference>
<evidence type="ECO:0000313" key="7">
    <source>
        <dbReference type="Ensembl" id="ENSMUNP00000031092.1"/>
    </source>
</evidence>
<evidence type="ECO:0000256" key="6">
    <source>
        <dbReference type="PROSITE-ProRule" id="PRU00302"/>
    </source>
</evidence>
<dbReference type="Pfam" id="PF00084">
    <property type="entry name" value="Sushi"/>
    <property type="match status" value="4"/>
</dbReference>
<sequence>MCRRFELCCFSGVTSPRQLSWAFPSLSRGDVSSATEHRQWDAQWTVLGQVAVHVPPAIGCEMPEVQNGKVYELQSTYRAGELLQFDCDAGYAAEDSYEAQCQPGGTWDPPVLRCERGECGCPLVALPVDAPCRQEQHVQAEPFCNGLYPITAFCLPVAVQPCPMPPEIPNGSHNGQGNAFFTMGTSVTYTCDPGYYLVGNAIVFCKASGNWSQPRPHCKAIGCEMPEVQNGKVYELQSTYRAGELLQFDCDAGYAAEGSYEAQCQPGGTWDPPVLRCERGECGCPLVALPVDAPCRQEQRFLPPCCSSAVPHASRDPQRKSQRPRQCIFYHGNISCGFFLSFVPTRVAHHFCTSPLPAAVCVHPYIQNGRQVDGQGLLSAPGQAVTFQCHDGYSLQGSAKVICQEDGSWHPPVPICSRLYHDQRVSPGFGYCLKQQGERYEASLPLFLLFTHSQ</sequence>
<reference evidence="7" key="2">
    <citation type="submission" date="2025-08" db="UniProtKB">
        <authorList>
            <consortium name="Ensembl"/>
        </authorList>
    </citation>
    <scope>IDENTIFICATION</scope>
</reference>
<name>A0A8V5HB60_MELUD</name>
<keyword evidence="8" id="KW-1185">Reference proteome</keyword>
<dbReference type="Ensembl" id="ENSMUNT00000032463.1">
    <property type="protein sequence ID" value="ENSMUNP00000031092.1"/>
    <property type="gene ID" value="ENSMUNG00000018912.1"/>
</dbReference>
<feature type="disulfide bond" evidence="6">
    <location>
        <begin position="87"/>
        <end position="114"/>
    </location>
</feature>
<dbReference type="Gene3D" id="2.10.70.10">
    <property type="entry name" value="Complement Module, domain 1"/>
    <property type="match status" value="4"/>
</dbReference>
<proteinExistence type="predicted"/>
<dbReference type="PANTHER" id="PTHR19325">
    <property type="entry name" value="COMPLEMENT COMPONENT-RELATED SUSHI DOMAIN-CONTAINING"/>
    <property type="match status" value="1"/>
</dbReference>
<keyword evidence="3" id="KW-0677">Repeat</keyword>
<keyword evidence="1 6" id="KW-0768">Sushi</keyword>
<accession>A0A8V5HB60</accession>
<dbReference type="InterPro" id="IPR050350">
    <property type="entry name" value="Compl-Cell_Adhes-Reg"/>
</dbReference>
<feature type="disulfide bond" evidence="6">
    <location>
        <begin position="162"/>
        <end position="205"/>
    </location>
</feature>
<dbReference type="SUPFAM" id="SSF57535">
    <property type="entry name" value="Complement control module/SCR domain"/>
    <property type="match status" value="4"/>
</dbReference>
<evidence type="ECO:0000256" key="3">
    <source>
        <dbReference type="ARBA" id="ARBA00022737"/>
    </source>
</evidence>
<evidence type="ECO:0000256" key="4">
    <source>
        <dbReference type="ARBA" id="ARBA00023157"/>
    </source>
</evidence>
<dbReference type="AlphaFoldDB" id="A0A8V5HB60"/>
<feature type="disulfide bond" evidence="6">
    <location>
        <begin position="250"/>
        <end position="277"/>
    </location>
</feature>
<organism evidence="7 8">
    <name type="scientific">Melopsittacus undulatus</name>
    <name type="common">Budgerigar</name>
    <name type="synonym">Psittacus undulatus</name>
    <dbReference type="NCBI Taxonomy" id="13146"/>
    <lineage>
        <taxon>Eukaryota</taxon>
        <taxon>Metazoa</taxon>
        <taxon>Chordata</taxon>
        <taxon>Craniata</taxon>
        <taxon>Vertebrata</taxon>
        <taxon>Euteleostomi</taxon>
        <taxon>Archelosauria</taxon>
        <taxon>Archosauria</taxon>
        <taxon>Dinosauria</taxon>
        <taxon>Saurischia</taxon>
        <taxon>Theropoda</taxon>
        <taxon>Coelurosauria</taxon>
        <taxon>Aves</taxon>
        <taxon>Neognathae</taxon>
        <taxon>Neoaves</taxon>
        <taxon>Telluraves</taxon>
        <taxon>Australaves</taxon>
        <taxon>Psittaciformes</taxon>
        <taxon>Psittaculidae</taxon>
        <taxon>Melopsittacus</taxon>
    </lineage>
</organism>
<evidence type="ECO:0000256" key="2">
    <source>
        <dbReference type="ARBA" id="ARBA00022729"/>
    </source>
</evidence>
<dbReference type="CDD" id="cd00033">
    <property type="entry name" value="CCP"/>
    <property type="match status" value="4"/>
</dbReference>
<evidence type="ECO:0000256" key="5">
    <source>
        <dbReference type="ARBA" id="ARBA00023180"/>
    </source>
</evidence>
<dbReference type="SMART" id="SM00032">
    <property type="entry name" value="CCP"/>
    <property type="match status" value="4"/>
</dbReference>
<keyword evidence="2" id="KW-0732">Signal</keyword>